<reference evidence="1 2" key="1">
    <citation type="journal article" date="2018" name="Sci. Rep.">
        <title>Genomic signatures of local adaptation to the degree of environmental predictability in rotifers.</title>
        <authorList>
            <person name="Franch-Gras L."/>
            <person name="Hahn C."/>
            <person name="Garcia-Roger E.M."/>
            <person name="Carmona M.J."/>
            <person name="Serra M."/>
            <person name="Gomez A."/>
        </authorList>
    </citation>
    <scope>NUCLEOTIDE SEQUENCE [LARGE SCALE GENOMIC DNA]</scope>
    <source>
        <strain evidence="1">HYR1</strain>
    </source>
</reference>
<name>A0A3M7R0D4_BRAPC</name>
<comment type="caution">
    <text evidence="1">The sequence shown here is derived from an EMBL/GenBank/DDBJ whole genome shotgun (WGS) entry which is preliminary data.</text>
</comment>
<dbReference type="AlphaFoldDB" id="A0A3M7R0D4"/>
<protein>
    <submittedName>
        <fullName evidence="1">Uncharacterized protein</fullName>
    </submittedName>
</protein>
<organism evidence="1 2">
    <name type="scientific">Brachionus plicatilis</name>
    <name type="common">Marine rotifer</name>
    <name type="synonym">Brachionus muelleri</name>
    <dbReference type="NCBI Taxonomy" id="10195"/>
    <lineage>
        <taxon>Eukaryota</taxon>
        <taxon>Metazoa</taxon>
        <taxon>Spiralia</taxon>
        <taxon>Gnathifera</taxon>
        <taxon>Rotifera</taxon>
        <taxon>Eurotatoria</taxon>
        <taxon>Monogononta</taxon>
        <taxon>Pseudotrocha</taxon>
        <taxon>Ploima</taxon>
        <taxon>Brachionidae</taxon>
        <taxon>Brachionus</taxon>
    </lineage>
</organism>
<sequence length="66" mass="7963">MQIIYGRLEKEFHEFSLYVHKVHNPQVEITYAFLRFVKLDIHPIVVQRLNGLSHRGRELNGKIYRD</sequence>
<keyword evidence="2" id="KW-1185">Reference proteome</keyword>
<dbReference type="EMBL" id="REGN01004557">
    <property type="protein sequence ID" value="RNA17003.1"/>
    <property type="molecule type" value="Genomic_DNA"/>
</dbReference>
<accession>A0A3M7R0D4</accession>
<evidence type="ECO:0000313" key="2">
    <source>
        <dbReference type="Proteomes" id="UP000276133"/>
    </source>
</evidence>
<dbReference type="Proteomes" id="UP000276133">
    <property type="component" value="Unassembled WGS sequence"/>
</dbReference>
<gene>
    <name evidence="1" type="ORF">BpHYR1_006490</name>
</gene>
<evidence type="ECO:0000313" key="1">
    <source>
        <dbReference type="EMBL" id="RNA17003.1"/>
    </source>
</evidence>
<proteinExistence type="predicted"/>